<dbReference type="InterPro" id="IPR000164">
    <property type="entry name" value="Histone_H3/CENP-A"/>
</dbReference>
<keyword evidence="6" id="KW-1185">Reference proteome</keyword>
<dbReference type="PANTHER" id="PTHR11426">
    <property type="entry name" value="HISTONE H3"/>
    <property type="match status" value="1"/>
</dbReference>
<feature type="non-terminal residue" evidence="5">
    <location>
        <position position="1"/>
    </location>
</feature>
<accession>A0A6A6CT42</accession>
<evidence type="ECO:0000313" key="5">
    <source>
        <dbReference type="EMBL" id="KAF2170235.1"/>
    </source>
</evidence>
<dbReference type="Gene3D" id="1.10.20.10">
    <property type="entry name" value="Histone, subunit A"/>
    <property type="match status" value="1"/>
</dbReference>
<dbReference type="GeneID" id="54563763"/>
<dbReference type="GO" id="GO:0003677">
    <property type="term" value="F:DNA binding"/>
    <property type="evidence" value="ECO:0007669"/>
    <property type="project" value="InterPro"/>
</dbReference>
<dbReference type="AlphaFoldDB" id="A0A6A6CT42"/>
<dbReference type="GO" id="GO:0030527">
    <property type="term" value="F:structural constituent of chromatin"/>
    <property type="evidence" value="ECO:0007669"/>
    <property type="project" value="InterPro"/>
</dbReference>
<dbReference type="SUPFAM" id="SSF47113">
    <property type="entry name" value="Histone-fold"/>
    <property type="match status" value="1"/>
</dbReference>
<evidence type="ECO:0000256" key="2">
    <source>
        <dbReference type="ARBA" id="ARBA00010343"/>
    </source>
</evidence>
<evidence type="ECO:0000256" key="3">
    <source>
        <dbReference type="ARBA" id="ARBA00022454"/>
    </source>
</evidence>
<evidence type="ECO:0000256" key="4">
    <source>
        <dbReference type="ARBA" id="ARBA00023269"/>
    </source>
</evidence>
<dbReference type="OrthoDB" id="420022at2759"/>
<organism evidence="5 6">
    <name type="scientific">Zasmidium cellare ATCC 36951</name>
    <dbReference type="NCBI Taxonomy" id="1080233"/>
    <lineage>
        <taxon>Eukaryota</taxon>
        <taxon>Fungi</taxon>
        <taxon>Dikarya</taxon>
        <taxon>Ascomycota</taxon>
        <taxon>Pezizomycotina</taxon>
        <taxon>Dothideomycetes</taxon>
        <taxon>Dothideomycetidae</taxon>
        <taxon>Mycosphaerellales</taxon>
        <taxon>Mycosphaerellaceae</taxon>
        <taxon>Zasmidium</taxon>
    </lineage>
</organism>
<comment type="subcellular location">
    <subcellularLocation>
        <location evidence="1">Chromosome</location>
    </subcellularLocation>
</comment>
<proteinExistence type="inferred from homology"/>
<dbReference type="RefSeq" id="XP_033671124.1">
    <property type="nucleotide sequence ID" value="XM_033810491.1"/>
</dbReference>
<dbReference type="SMART" id="SM00428">
    <property type="entry name" value="H3"/>
    <property type="match status" value="1"/>
</dbReference>
<dbReference type="GO" id="GO:0000786">
    <property type="term" value="C:nucleosome"/>
    <property type="evidence" value="ECO:0007669"/>
    <property type="project" value="UniProtKB-KW"/>
</dbReference>
<evidence type="ECO:0000313" key="6">
    <source>
        <dbReference type="Proteomes" id="UP000799537"/>
    </source>
</evidence>
<name>A0A6A6CT42_ZASCE</name>
<evidence type="ECO:0000256" key="1">
    <source>
        <dbReference type="ARBA" id="ARBA00004286"/>
    </source>
</evidence>
<dbReference type="GO" id="GO:0046982">
    <property type="term" value="F:protein heterodimerization activity"/>
    <property type="evidence" value="ECO:0007669"/>
    <property type="project" value="InterPro"/>
</dbReference>
<keyword evidence="4" id="KW-0544">Nucleosome core</keyword>
<keyword evidence="3" id="KW-0158">Chromosome</keyword>
<dbReference type="EMBL" id="ML993586">
    <property type="protein sequence ID" value="KAF2170235.1"/>
    <property type="molecule type" value="Genomic_DNA"/>
</dbReference>
<sequence length="79" mass="8915">IRKGPFKDLVRDIVLGFHPYLRMQASAVQALHEAGDAWLKDMLGGVYLCAAHDGRVSVKLDDYKVAKRVSKREWTAFAK</sequence>
<dbReference type="InterPro" id="IPR009072">
    <property type="entry name" value="Histone-fold"/>
</dbReference>
<dbReference type="Proteomes" id="UP000799537">
    <property type="component" value="Unassembled WGS sequence"/>
</dbReference>
<protein>
    <recommendedName>
        <fullName evidence="7">Histone H2A/H2B/H3 domain-containing protein</fullName>
    </recommendedName>
</protein>
<keyword evidence="4" id="KW-0238">DNA-binding</keyword>
<reference evidence="5" key="1">
    <citation type="journal article" date="2020" name="Stud. Mycol.">
        <title>101 Dothideomycetes genomes: a test case for predicting lifestyles and emergence of pathogens.</title>
        <authorList>
            <person name="Haridas S."/>
            <person name="Albert R."/>
            <person name="Binder M."/>
            <person name="Bloem J."/>
            <person name="Labutti K."/>
            <person name="Salamov A."/>
            <person name="Andreopoulos B."/>
            <person name="Baker S."/>
            <person name="Barry K."/>
            <person name="Bills G."/>
            <person name="Bluhm B."/>
            <person name="Cannon C."/>
            <person name="Castanera R."/>
            <person name="Culley D."/>
            <person name="Daum C."/>
            <person name="Ezra D."/>
            <person name="Gonzalez J."/>
            <person name="Henrissat B."/>
            <person name="Kuo A."/>
            <person name="Liang C."/>
            <person name="Lipzen A."/>
            <person name="Lutzoni F."/>
            <person name="Magnuson J."/>
            <person name="Mondo S."/>
            <person name="Nolan M."/>
            <person name="Ohm R."/>
            <person name="Pangilinan J."/>
            <person name="Park H.-J."/>
            <person name="Ramirez L."/>
            <person name="Alfaro M."/>
            <person name="Sun H."/>
            <person name="Tritt A."/>
            <person name="Yoshinaga Y."/>
            <person name="Zwiers L.-H."/>
            <person name="Turgeon B."/>
            <person name="Goodwin S."/>
            <person name="Spatafora J."/>
            <person name="Crous P."/>
            <person name="Grigoriev I."/>
        </authorList>
    </citation>
    <scope>NUCLEOTIDE SEQUENCE</scope>
    <source>
        <strain evidence="5">ATCC 36951</strain>
    </source>
</reference>
<gene>
    <name evidence="5" type="ORF">M409DRAFT_36020</name>
</gene>
<evidence type="ECO:0008006" key="7">
    <source>
        <dbReference type="Google" id="ProtNLM"/>
    </source>
</evidence>
<comment type="similarity">
    <text evidence="2">Belongs to the histone H3 family.</text>
</comment>
<dbReference type="PRINTS" id="PR00622">
    <property type="entry name" value="HISTONEH3"/>
</dbReference>